<gene>
    <name evidence="1" type="ORF">V4F39_00545</name>
</gene>
<accession>A0AAW9Q4S7</accession>
<dbReference type="Proteomes" id="UP001336250">
    <property type="component" value="Unassembled WGS sequence"/>
</dbReference>
<name>A0AAW9Q4S7_9BURK</name>
<dbReference type="SUPFAM" id="SSF56059">
    <property type="entry name" value="Glutathione synthetase ATP-binding domain-like"/>
    <property type="match status" value="1"/>
</dbReference>
<dbReference type="Pfam" id="PF11379">
    <property type="entry name" value="DUF3182"/>
    <property type="match status" value="1"/>
</dbReference>
<sequence length="393" mass="41929">MTTALLTAAPTPDIGAVLAASALRPTVVFGCSGPDAQPDGHDQRTKASVARSLADLLELEFGGLHDPAEHAGRPLYVVPGQTLTSLQAARELGIESPDHFFGGVVPHPFVATKLITHPLVRPGAQAPRGWSAAYGEAVRPVVLPGYSVFAPEDARTAAERLLEHGGVRLKNPDGVGGLGQQVIEDMASLEAWLDETDPQALRTHGVVLERNLSQVETLSVGQVRAGRWLASYVGTQSLTRNHRGHEVYGGSTLTVVLGDFEALQQIGLAAPFATAVEQALTYHRAAARCYPGWLATRANYDIAQGLDAQGQWQSGVLEQSWRIGGASGAEVAALHAFKAQPWRRVVRASTHEVYEEDAPVPPGAQVHYDGVDCHVGRVVKYVTVEENEAHADD</sequence>
<organism evidence="1 2">
    <name type="scientific">Aquincola agrisoli</name>
    <dbReference type="NCBI Taxonomy" id="3119538"/>
    <lineage>
        <taxon>Bacteria</taxon>
        <taxon>Pseudomonadati</taxon>
        <taxon>Pseudomonadota</taxon>
        <taxon>Betaproteobacteria</taxon>
        <taxon>Burkholderiales</taxon>
        <taxon>Sphaerotilaceae</taxon>
        <taxon>Aquincola</taxon>
    </lineage>
</organism>
<protein>
    <submittedName>
        <fullName evidence="1">DUF3182 family protein</fullName>
    </submittedName>
</protein>
<evidence type="ECO:0000313" key="1">
    <source>
        <dbReference type="EMBL" id="MEF7612375.1"/>
    </source>
</evidence>
<reference evidence="1 2" key="1">
    <citation type="submission" date="2024-02" db="EMBL/GenBank/DDBJ databases">
        <title>Genome sequence of Aquincola sp. MAHUQ-54.</title>
        <authorList>
            <person name="Huq M.A."/>
        </authorList>
    </citation>
    <scope>NUCLEOTIDE SEQUENCE [LARGE SCALE GENOMIC DNA]</scope>
    <source>
        <strain evidence="1 2">MAHUQ-54</strain>
    </source>
</reference>
<dbReference type="AlphaFoldDB" id="A0AAW9Q4S7"/>
<evidence type="ECO:0000313" key="2">
    <source>
        <dbReference type="Proteomes" id="UP001336250"/>
    </source>
</evidence>
<dbReference type="EMBL" id="JAZIBG010000003">
    <property type="protein sequence ID" value="MEF7612375.1"/>
    <property type="molecule type" value="Genomic_DNA"/>
</dbReference>
<proteinExistence type="predicted"/>
<dbReference type="InterPro" id="IPR021519">
    <property type="entry name" value="DUF3182"/>
</dbReference>
<keyword evidence="2" id="KW-1185">Reference proteome</keyword>
<comment type="caution">
    <text evidence="1">The sequence shown here is derived from an EMBL/GenBank/DDBJ whole genome shotgun (WGS) entry which is preliminary data.</text>
</comment>
<dbReference type="RefSeq" id="WP_332287274.1">
    <property type="nucleotide sequence ID" value="NZ_JAZIBG010000003.1"/>
</dbReference>